<feature type="transmembrane region" description="Helical" evidence="5">
    <location>
        <begin position="97"/>
        <end position="118"/>
    </location>
</feature>
<feature type="transmembrane region" description="Helical" evidence="5">
    <location>
        <begin position="285"/>
        <end position="309"/>
    </location>
</feature>
<dbReference type="InterPro" id="IPR036259">
    <property type="entry name" value="MFS_trans_sf"/>
</dbReference>
<feature type="transmembrane region" description="Helical" evidence="5">
    <location>
        <begin position="315"/>
        <end position="336"/>
    </location>
</feature>
<evidence type="ECO:0000256" key="1">
    <source>
        <dbReference type="ARBA" id="ARBA00004651"/>
    </source>
</evidence>
<feature type="transmembrane region" description="Helical" evidence="5">
    <location>
        <begin position="386"/>
        <end position="414"/>
    </location>
</feature>
<keyword evidence="2 5" id="KW-0812">Transmembrane</keyword>
<dbReference type="GO" id="GO:0005886">
    <property type="term" value="C:plasma membrane"/>
    <property type="evidence" value="ECO:0007669"/>
    <property type="project" value="UniProtKB-SubCell"/>
</dbReference>
<feature type="transmembrane region" description="Helical" evidence="5">
    <location>
        <begin position="186"/>
        <end position="206"/>
    </location>
</feature>
<feature type="transmembrane region" description="Helical" evidence="5">
    <location>
        <begin position="66"/>
        <end position="85"/>
    </location>
</feature>
<keyword evidence="8" id="KW-1185">Reference proteome</keyword>
<evidence type="ECO:0000259" key="6">
    <source>
        <dbReference type="PROSITE" id="PS50850"/>
    </source>
</evidence>
<dbReference type="PANTHER" id="PTHR42718">
    <property type="entry name" value="MAJOR FACILITATOR SUPERFAMILY MULTIDRUG TRANSPORTER MFSC"/>
    <property type="match status" value="1"/>
</dbReference>
<organism evidence="7 8">
    <name type="scientific">Planobispora rosea</name>
    <dbReference type="NCBI Taxonomy" id="35762"/>
    <lineage>
        <taxon>Bacteria</taxon>
        <taxon>Bacillati</taxon>
        <taxon>Actinomycetota</taxon>
        <taxon>Actinomycetes</taxon>
        <taxon>Streptosporangiales</taxon>
        <taxon>Streptosporangiaceae</taxon>
        <taxon>Planobispora</taxon>
    </lineage>
</organism>
<sequence length="569" mass="57282">MTALSSRPVGHSLRRRAAPQPPPARIGVMLLVCAGANAVVMADVIAATLAIPLVGADVAQGQEPSALQWVSTAYLVVFAAMLTVAGRLADLLGQRTLLAVGAAVFCLAACAAVVTPSWQVLLGARAAAGLGAAAMVPASLGLLLSALPSDRRGPAIASWSAAAGLGGVVMHAGGGALAQAAGWRAVFVPSMIVGLGLLMATALMLPPGRRRRGVRPDLLGAVLLAGAIGCLVLALSRGQAWGWSSVQTLVCALGGVVVLVVVVIRSHSHPVPAVEVALWRRPAFAWGWTVSLVFGLMTLPLLVWAPLALQEWGYAGWQTGLLLAPMSAAVTVAGRLAGRLGQRFGFNIILYLAAMTVIVGGVLLLADGQRFSAWPALVRLFGDASPGWPSMAGLVICGVGFGLMSTAASTVATLASDQASYAGAVGASLTARQAGGALGVAGAAVMVGRPFLPGGMAGYASVLVVMVGLAALMAAVALLRVRLSAEGAMRATGPANGDPTEMVMIPREQLLALRAALVEVAAAAQAQLHQIGAAPGPLDPAGAVRGSGRGDLPGPAVASGVVREVLHRQ</sequence>
<evidence type="ECO:0000313" key="8">
    <source>
        <dbReference type="Proteomes" id="UP000655044"/>
    </source>
</evidence>
<comment type="caution">
    <text evidence="7">The sequence shown here is derived from an EMBL/GenBank/DDBJ whole genome shotgun (WGS) entry which is preliminary data.</text>
</comment>
<evidence type="ECO:0000256" key="3">
    <source>
        <dbReference type="ARBA" id="ARBA00022989"/>
    </source>
</evidence>
<dbReference type="SUPFAM" id="SSF103473">
    <property type="entry name" value="MFS general substrate transporter"/>
    <property type="match status" value="1"/>
</dbReference>
<name>A0A8J3WG40_PLARO</name>
<evidence type="ECO:0000313" key="7">
    <source>
        <dbReference type="EMBL" id="GIH88023.1"/>
    </source>
</evidence>
<dbReference type="RefSeq" id="WP_189243718.1">
    <property type="nucleotide sequence ID" value="NZ_BMQP01000047.1"/>
</dbReference>
<dbReference type="Proteomes" id="UP000655044">
    <property type="component" value="Unassembled WGS sequence"/>
</dbReference>
<feature type="transmembrane region" description="Helical" evidence="5">
    <location>
        <begin position="156"/>
        <end position="180"/>
    </location>
</feature>
<feature type="domain" description="Major facilitator superfamily (MFS) profile" evidence="6">
    <location>
        <begin position="29"/>
        <end position="485"/>
    </location>
</feature>
<evidence type="ECO:0000256" key="4">
    <source>
        <dbReference type="ARBA" id="ARBA00023136"/>
    </source>
</evidence>
<keyword evidence="4 5" id="KW-0472">Membrane</keyword>
<feature type="transmembrane region" description="Helical" evidence="5">
    <location>
        <begin position="124"/>
        <end position="144"/>
    </location>
</feature>
<evidence type="ECO:0000256" key="2">
    <source>
        <dbReference type="ARBA" id="ARBA00022692"/>
    </source>
</evidence>
<dbReference type="EMBL" id="BOOI01000071">
    <property type="protein sequence ID" value="GIH88023.1"/>
    <property type="molecule type" value="Genomic_DNA"/>
</dbReference>
<dbReference type="Gene3D" id="1.20.1720.10">
    <property type="entry name" value="Multidrug resistance protein D"/>
    <property type="match status" value="1"/>
</dbReference>
<evidence type="ECO:0000256" key="5">
    <source>
        <dbReference type="SAM" id="Phobius"/>
    </source>
</evidence>
<comment type="subcellular location">
    <subcellularLocation>
        <location evidence="1">Cell membrane</location>
        <topology evidence="1">Multi-pass membrane protein</topology>
    </subcellularLocation>
</comment>
<protein>
    <recommendedName>
        <fullName evidence="6">Major facilitator superfamily (MFS) profile domain-containing protein</fullName>
    </recommendedName>
</protein>
<feature type="transmembrane region" description="Helical" evidence="5">
    <location>
        <begin position="26"/>
        <end position="54"/>
    </location>
</feature>
<reference evidence="7" key="1">
    <citation type="submission" date="2021-01" db="EMBL/GenBank/DDBJ databases">
        <title>Whole genome shotgun sequence of Planobispora rosea NBRC 15558.</title>
        <authorList>
            <person name="Komaki H."/>
            <person name="Tamura T."/>
        </authorList>
    </citation>
    <scope>NUCLEOTIDE SEQUENCE</scope>
    <source>
        <strain evidence="7">NBRC 15558</strain>
    </source>
</reference>
<keyword evidence="3 5" id="KW-1133">Transmembrane helix</keyword>
<dbReference type="Pfam" id="PF07690">
    <property type="entry name" value="MFS_1"/>
    <property type="match status" value="1"/>
</dbReference>
<feature type="transmembrane region" description="Helical" evidence="5">
    <location>
        <begin position="458"/>
        <end position="481"/>
    </location>
</feature>
<accession>A0A8J3WG40</accession>
<dbReference type="InterPro" id="IPR011701">
    <property type="entry name" value="MFS"/>
</dbReference>
<gene>
    <name evidence="7" type="ORF">Pro02_64310</name>
</gene>
<feature type="transmembrane region" description="Helical" evidence="5">
    <location>
        <begin position="241"/>
        <end position="264"/>
    </location>
</feature>
<dbReference type="GO" id="GO:0022857">
    <property type="term" value="F:transmembrane transporter activity"/>
    <property type="evidence" value="ECO:0007669"/>
    <property type="project" value="InterPro"/>
</dbReference>
<proteinExistence type="predicted"/>
<feature type="transmembrane region" description="Helical" evidence="5">
    <location>
        <begin position="434"/>
        <end position="452"/>
    </location>
</feature>
<dbReference type="AlphaFoldDB" id="A0A8J3WG40"/>
<feature type="transmembrane region" description="Helical" evidence="5">
    <location>
        <begin position="218"/>
        <end position="235"/>
    </location>
</feature>
<dbReference type="InterPro" id="IPR020846">
    <property type="entry name" value="MFS_dom"/>
</dbReference>
<dbReference type="PROSITE" id="PS50850">
    <property type="entry name" value="MFS"/>
    <property type="match status" value="1"/>
</dbReference>
<feature type="transmembrane region" description="Helical" evidence="5">
    <location>
        <begin position="348"/>
        <end position="366"/>
    </location>
</feature>
<dbReference type="PANTHER" id="PTHR42718:SF48">
    <property type="entry name" value="CONSERVED TWO-DOMAIN MEMBRANE PROTEIN-RELATED"/>
    <property type="match status" value="1"/>
</dbReference>
<dbReference type="Gene3D" id="1.20.1250.20">
    <property type="entry name" value="MFS general substrate transporter like domains"/>
    <property type="match status" value="1"/>
</dbReference>